<dbReference type="GO" id="GO:0000271">
    <property type="term" value="P:polysaccharide biosynthetic process"/>
    <property type="evidence" value="ECO:0007669"/>
    <property type="project" value="InterPro"/>
</dbReference>
<dbReference type="GO" id="GO:0005886">
    <property type="term" value="C:plasma membrane"/>
    <property type="evidence" value="ECO:0007669"/>
    <property type="project" value="TreeGrafter"/>
</dbReference>
<reference evidence="8 9" key="1">
    <citation type="journal article" date="2016" name="Nat. Commun.">
        <title>Thousands of microbial genomes shed light on interconnected biogeochemical processes in an aquifer system.</title>
        <authorList>
            <person name="Anantharaman K."/>
            <person name="Brown C.T."/>
            <person name="Hug L.A."/>
            <person name="Sharon I."/>
            <person name="Castelle C.J."/>
            <person name="Probst A.J."/>
            <person name="Thomas B.C."/>
            <person name="Singh A."/>
            <person name="Wilkins M.J."/>
            <person name="Karaoz U."/>
            <person name="Brodie E.L."/>
            <person name="Williams K.H."/>
            <person name="Hubbard S.S."/>
            <person name="Banfield J.F."/>
        </authorList>
    </citation>
    <scope>NUCLEOTIDE SEQUENCE [LARGE SCALE GENOMIC DNA]</scope>
</reference>
<dbReference type="Proteomes" id="UP000176938">
    <property type="component" value="Unassembled WGS sequence"/>
</dbReference>
<comment type="caution">
    <text evidence="8">The sequence shown here is derived from an EMBL/GenBank/DDBJ whole genome shotgun (WGS) entry which is preliminary data.</text>
</comment>
<feature type="domain" description="GtrA/DPMS transmembrane" evidence="7">
    <location>
        <begin position="11"/>
        <end position="128"/>
    </location>
</feature>
<evidence type="ECO:0000313" key="9">
    <source>
        <dbReference type="Proteomes" id="UP000176938"/>
    </source>
</evidence>
<dbReference type="Pfam" id="PF04138">
    <property type="entry name" value="GtrA_DPMS_TM"/>
    <property type="match status" value="1"/>
</dbReference>
<protein>
    <recommendedName>
        <fullName evidence="7">GtrA/DPMS transmembrane domain-containing protein</fullName>
    </recommendedName>
</protein>
<keyword evidence="3 6" id="KW-0812">Transmembrane</keyword>
<evidence type="ECO:0000256" key="4">
    <source>
        <dbReference type="ARBA" id="ARBA00022989"/>
    </source>
</evidence>
<comment type="similarity">
    <text evidence="2">Belongs to the GtrA family.</text>
</comment>
<evidence type="ECO:0000256" key="6">
    <source>
        <dbReference type="SAM" id="Phobius"/>
    </source>
</evidence>
<dbReference type="AlphaFoldDB" id="A0A1F4R4C9"/>
<evidence type="ECO:0000313" key="8">
    <source>
        <dbReference type="EMBL" id="OGC03091.1"/>
    </source>
</evidence>
<evidence type="ECO:0000256" key="2">
    <source>
        <dbReference type="ARBA" id="ARBA00009399"/>
    </source>
</evidence>
<dbReference type="InterPro" id="IPR007267">
    <property type="entry name" value="GtrA_DPMS_TM"/>
</dbReference>
<feature type="transmembrane region" description="Helical" evidence="6">
    <location>
        <begin position="109"/>
        <end position="128"/>
    </location>
</feature>
<sequence length="134" mass="15162">MVTFLKSKAMRFILVGVVGAIVELGVFLGLIKVGRGIFFSNIIAFHCAFALCFYLHYRYTHQKPYEGTRSVVGGFVKYASLMYAQLILGSFLLWFLIDKLGWVPEIAKIVQMGIVTPVSYVVQKLVIFRMNKSI</sequence>
<feature type="transmembrane region" description="Helical" evidence="6">
    <location>
        <begin position="12"/>
        <end position="31"/>
    </location>
</feature>
<dbReference type="EMBL" id="METP01000061">
    <property type="protein sequence ID" value="OGC03091.1"/>
    <property type="molecule type" value="Genomic_DNA"/>
</dbReference>
<dbReference type="PANTHER" id="PTHR38459:SF1">
    <property type="entry name" value="PROPHAGE BACTOPRENOL-LINKED GLUCOSE TRANSLOCASE HOMOLOG"/>
    <property type="match status" value="1"/>
</dbReference>
<accession>A0A1F4R4C9</accession>
<keyword evidence="5 6" id="KW-0472">Membrane</keyword>
<evidence type="ECO:0000256" key="5">
    <source>
        <dbReference type="ARBA" id="ARBA00023136"/>
    </source>
</evidence>
<gene>
    <name evidence="8" type="ORF">A3H38_04295</name>
</gene>
<dbReference type="PANTHER" id="PTHR38459">
    <property type="entry name" value="PROPHAGE BACTOPRENOL-LINKED GLUCOSE TRANSLOCASE HOMOLOG"/>
    <property type="match status" value="1"/>
</dbReference>
<name>A0A1F4R4C9_UNCSA</name>
<proteinExistence type="inferred from homology"/>
<evidence type="ECO:0000259" key="7">
    <source>
        <dbReference type="Pfam" id="PF04138"/>
    </source>
</evidence>
<feature type="transmembrane region" description="Helical" evidence="6">
    <location>
        <begin position="78"/>
        <end position="97"/>
    </location>
</feature>
<dbReference type="InterPro" id="IPR051401">
    <property type="entry name" value="GtrA_CellWall_Glycosyl"/>
</dbReference>
<feature type="transmembrane region" description="Helical" evidence="6">
    <location>
        <begin position="37"/>
        <end position="57"/>
    </location>
</feature>
<comment type="subcellular location">
    <subcellularLocation>
        <location evidence="1">Membrane</location>
        <topology evidence="1">Multi-pass membrane protein</topology>
    </subcellularLocation>
</comment>
<evidence type="ECO:0000256" key="3">
    <source>
        <dbReference type="ARBA" id="ARBA00022692"/>
    </source>
</evidence>
<organism evidence="8 9">
    <name type="scientific">candidate division WOR-1 bacterium RIFCSPLOWO2_02_FULL_46_20</name>
    <dbReference type="NCBI Taxonomy" id="1802567"/>
    <lineage>
        <taxon>Bacteria</taxon>
        <taxon>Bacillati</taxon>
        <taxon>Saganbacteria</taxon>
    </lineage>
</organism>
<evidence type="ECO:0000256" key="1">
    <source>
        <dbReference type="ARBA" id="ARBA00004141"/>
    </source>
</evidence>
<keyword evidence="4 6" id="KW-1133">Transmembrane helix</keyword>